<feature type="region of interest" description="Disordered" evidence="1">
    <location>
        <begin position="145"/>
        <end position="169"/>
    </location>
</feature>
<feature type="chain" id="PRO_5020785420" evidence="2">
    <location>
        <begin position="22"/>
        <end position="169"/>
    </location>
</feature>
<feature type="domain" description="Lipocalin-like" evidence="3">
    <location>
        <begin position="27"/>
        <end position="151"/>
    </location>
</feature>
<protein>
    <submittedName>
        <fullName evidence="4">Lipocalin-like domain protein</fullName>
    </submittedName>
</protein>
<evidence type="ECO:0000256" key="2">
    <source>
        <dbReference type="SAM" id="SignalP"/>
    </source>
</evidence>
<reference evidence="4 5" key="1">
    <citation type="journal article" date="2016" name="Int. J. Syst. Evol. Microbiol.">
        <title>Acidipila dinghuensis sp. nov., an acidobacterium isolated from forest soil.</title>
        <authorList>
            <person name="Jiang Y.W."/>
            <person name="Wang J."/>
            <person name="Chen M.H."/>
            <person name="Lv Y.Y."/>
            <person name="Qiu L.H."/>
        </authorList>
    </citation>
    <scope>NUCLEOTIDE SEQUENCE [LARGE SCALE GENOMIC DNA]</scope>
    <source>
        <strain evidence="4 5">DHOF10</strain>
    </source>
</reference>
<proteinExistence type="predicted"/>
<evidence type="ECO:0000259" key="3">
    <source>
        <dbReference type="Pfam" id="PF13924"/>
    </source>
</evidence>
<evidence type="ECO:0000256" key="1">
    <source>
        <dbReference type="SAM" id="MobiDB-lite"/>
    </source>
</evidence>
<dbReference type="Pfam" id="PF13924">
    <property type="entry name" value="Lipocalin_5"/>
    <property type="match status" value="1"/>
</dbReference>
<dbReference type="OrthoDB" id="118834at2"/>
<name>A0A4Q1S9N1_9BACT</name>
<keyword evidence="5" id="KW-1185">Reference proteome</keyword>
<dbReference type="AlphaFoldDB" id="A0A4Q1S9N1"/>
<organism evidence="4 5">
    <name type="scientific">Silvibacterium dinghuense</name>
    <dbReference type="NCBI Taxonomy" id="1560006"/>
    <lineage>
        <taxon>Bacteria</taxon>
        <taxon>Pseudomonadati</taxon>
        <taxon>Acidobacteriota</taxon>
        <taxon>Terriglobia</taxon>
        <taxon>Terriglobales</taxon>
        <taxon>Acidobacteriaceae</taxon>
        <taxon>Silvibacterium</taxon>
    </lineage>
</organism>
<feature type="signal peptide" evidence="2">
    <location>
        <begin position="1"/>
        <end position="21"/>
    </location>
</feature>
<comment type="caution">
    <text evidence="4">The sequence shown here is derived from an EMBL/GenBank/DDBJ whole genome shotgun (WGS) entry which is preliminary data.</text>
</comment>
<keyword evidence="2" id="KW-0732">Signal</keyword>
<dbReference type="RefSeq" id="WP_129209560.1">
    <property type="nucleotide sequence ID" value="NZ_BMGU01000002.1"/>
</dbReference>
<feature type="compositionally biased region" description="Basic and acidic residues" evidence="1">
    <location>
        <begin position="160"/>
        <end position="169"/>
    </location>
</feature>
<evidence type="ECO:0000313" key="4">
    <source>
        <dbReference type="EMBL" id="RXS93763.1"/>
    </source>
</evidence>
<dbReference type="EMBL" id="SDMK01000004">
    <property type="protein sequence ID" value="RXS93763.1"/>
    <property type="molecule type" value="Genomic_DNA"/>
</dbReference>
<evidence type="ECO:0000313" key="5">
    <source>
        <dbReference type="Proteomes" id="UP000290253"/>
    </source>
</evidence>
<sequence>MMTRSLALLIALLCAPLAAMAQSSSIVGTWILTGADKVLPDGTTVPDFGSNPHGLIIFTADGHYSVQIYRADRAKFSSADRNQVTAEEFKNAALGMSVHFGTYAVDPDRHTITFRIDRASWPNWDDTVQVRSYEMKGDQLSWKVPPRPDGSIPVTTLRRATQDKSTEER</sequence>
<dbReference type="InterPro" id="IPR024311">
    <property type="entry name" value="Lipocalin-like"/>
</dbReference>
<gene>
    <name evidence="4" type="ORF">ESZ00_17095</name>
</gene>
<accession>A0A4Q1S9N1</accession>
<dbReference type="Proteomes" id="UP000290253">
    <property type="component" value="Unassembled WGS sequence"/>
</dbReference>